<keyword evidence="1" id="KW-0812">Transmembrane</keyword>
<accession>A0A7W9W720</accession>
<dbReference type="AlphaFoldDB" id="A0A7W9W720"/>
<keyword evidence="1" id="KW-1133">Transmembrane helix</keyword>
<dbReference type="EMBL" id="JACHGW010000002">
    <property type="protein sequence ID" value="MBB6050132.1"/>
    <property type="molecule type" value="Genomic_DNA"/>
</dbReference>
<dbReference type="RefSeq" id="WP_184194490.1">
    <property type="nucleotide sequence ID" value="NZ_JACHGW010000002.1"/>
</dbReference>
<keyword evidence="1" id="KW-0472">Membrane</keyword>
<keyword evidence="3" id="KW-1185">Reference proteome</keyword>
<proteinExistence type="predicted"/>
<dbReference type="Proteomes" id="UP000520814">
    <property type="component" value="Unassembled WGS sequence"/>
</dbReference>
<evidence type="ECO:0000313" key="3">
    <source>
        <dbReference type="Proteomes" id="UP000520814"/>
    </source>
</evidence>
<evidence type="ECO:0008006" key="4">
    <source>
        <dbReference type="Google" id="ProtNLM"/>
    </source>
</evidence>
<reference evidence="2 3" key="1">
    <citation type="submission" date="2020-08" db="EMBL/GenBank/DDBJ databases">
        <title>Genomic Encyclopedia of Type Strains, Phase IV (KMG-IV): sequencing the most valuable type-strain genomes for metagenomic binning, comparative biology and taxonomic classification.</title>
        <authorList>
            <person name="Goeker M."/>
        </authorList>
    </citation>
    <scope>NUCLEOTIDE SEQUENCE [LARGE SCALE GENOMIC DNA]</scope>
    <source>
        <strain evidence="2 3">DSM 23562</strain>
    </source>
</reference>
<feature type="transmembrane region" description="Helical" evidence="1">
    <location>
        <begin position="38"/>
        <end position="62"/>
    </location>
</feature>
<organism evidence="2 3">
    <name type="scientific">Armatimonas rosea</name>
    <dbReference type="NCBI Taxonomy" id="685828"/>
    <lineage>
        <taxon>Bacteria</taxon>
        <taxon>Bacillati</taxon>
        <taxon>Armatimonadota</taxon>
        <taxon>Armatimonadia</taxon>
        <taxon>Armatimonadales</taxon>
        <taxon>Armatimonadaceae</taxon>
        <taxon>Armatimonas</taxon>
    </lineage>
</organism>
<protein>
    <recommendedName>
        <fullName evidence="4">DUF962 domain-containing protein</fullName>
    </recommendedName>
</protein>
<dbReference type="Pfam" id="PF06127">
    <property type="entry name" value="Mpo1-like"/>
    <property type="match status" value="1"/>
</dbReference>
<evidence type="ECO:0000313" key="2">
    <source>
        <dbReference type="EMBL" id="MBB6050132.1"/>
    </source>
</evidence>
<gene>
    <name evidence="2" type="ORF">HNQ39_001923</name>
</gene>
<sequence>MASGEFRRSFGEFYESIYLPDHAAPLNRWVHFLSNLSALVFCGLGAWFLSLPLFALGVWFQLGPPYLGHILFEKTHRSIDQSPIFAALGSWFTTYEIFRGRQSVTHGRAPKSKP</sequence>
<dbReference type="InterPro" id="IPR009305">
    <property type="entry name" value="Mpo1-like"/>
</dbReference>
<comment type="caution">
    <text evidence="2">The sequence shown here is derived from an EMBL/GenBank/DDBJ whole genome shotgun (WGS) entry which is preliminary data.</text>
</comment>
<name>A0A7W9W720_ARMRO</name>
<evidence type="ECO:0000256" key="1">
    <source>
        <dbReference type="SAM" id="Phobius"/>
    </source>
</evidence>